<keyword evidence="3" id="KW-1185">Reference proteome</keyword>
<name>A0A8S9YHR7_9TREM</name>
<evidence type="ECO:0000256" key="1">
    <source>
        <dbReference type="SAM" id="MobiDB-lite"/>
    </source>
</evidence>
<proteinExistence type="predicted"/>
<evidence type="ECO:0000313" key="2">
    <source>
        <dbReference type="EMBL" id="KAF7250166.1"/>
    </source>
</evidence>
<organism evidence="2 3">
    <name type="scientific">Paragonimus skrjabini miyazakii</name>
    <dbReference type="NCBI Taxonomy" id="59628"/>
    <lineage>
        <taxon>Eukaryota</taxon>
        <taxon>Metazoa</taxon>
        <taxon>Spiralia</taxon>
        <taxon>Lophotrochozoa</taxon>
        <taxon>Platyhelminthes</taxon>
        <taxon>Trematoda</taxon>
        <taxon>Digenea</taxon>
        <taxon>Plagiorchiida</taxon>
        <taxon>Troglotremata</taxon>
        <taxon>Troglotrematidae</taxon>
        <taxon>Paragonimus</taxon>
    </lineage>
</organism>
<protein>
    <submittedName>
        <fullName evidence="2">Uncharacterized protein</fullName>
    </submittedName>
</protein>
<dbReference type="AlphaFoldDB" id="A0A8S9YHR7"/>
<feature type="compositionally biased region" description="Polar residues" evidence="1">
    <location>
        <begin position="113"/>
        <end position="132"/>
    </location>
</feature>
<accession>A0A8S9YHR7</accession>
<evidence type="ECO:0000313" key="3">
    <source>
        <dbReference type="Proteomes" id="UP000822476"/>
    </source>
</evidence>
<dbReference type="OrthoDB" id="6288903at2759"/>
<feature type="compositionally biased region" description="Polar residues" evidence="1">
    <location>
        <begin position="166"/>
        <end position="209"/>
    </location>
</feature>
<feature type="non-terminal residue" evidence="2">
    <location>
        <position position="1"/>
    </location>
</feature>
<feature type="region of interest" description="Disordered" evidence="1">
    <location>
        <begin position="98"/>
        <end position="209"/>
    </location>
</feature>
<comment type="caution">
    <text evidence="2">The sequence shown here is derived from an EMBL/GenBank/DDBJ whole genome shotgun (WGS) entry which is preliminary data.</text>
</comment>
<gene>
    <name evidence="2" type="ORF">EG68_11640</name>
</gene>
<dbReference type="Proteomes" id="UP000822476">
    <property type="component" value="Unassembled WGS sequence"/>
</dbReference>
<sequence length="209" mass="22174">CVPSSIVPIKKRDRDCSSTFGSSASKTGAFDPVDPSKWSSLLSGLSNCSRVAKLSNEVSGVKLVPTSAVNGTKVSLDVAAKFRFDPRFRFLLPAKTSEHQIPSTKYEPPSPVHNPSSGTSPNVSENASSTTYKPGEDNLLKVASPASSIGDMESPGKLQIDLAASDPNQSLNAESDSTPTRSRPYSLDSSMQQLRSHSELVPQTHSPGI</sequence>
<reference evidence="2" key="1">
    <citation type="submission" date="2019-07" db="EMBL/GenBank/DDBJ databases">
        <title>Annotation for the trematode Paragonimus miyazaki's.</title>
        <authorList>
            <person name="Choi Y.-J."/>
        </authorList>
    </citation>
    <scope>NUCLEOTIDE SEQUENCE</scope>
    <source>
        <strain evidence="2">Japan</strain>
    </source>
</reference>
<dbReference type="EMBL" id="JTDE01005285">
    <property type="protein sequence ID" value="KAF7250166.1"/>
    <property type="molecule type" value="Genomic_DNA"/>
</dbReference>